<dbReference type="Proteomes" id="UP000011669">
    <property type="component" value="Unassembled WGS sequence"/>
</dbReference>
<dbReference type="InterPro" id="IPR055926">
    <property type="entry name" value="DUF7503"/>
</dbReference>
<keyword evidence="1" id="KW-1133">Transmembrane helix</keyword>
<keyword evidence="3" id="KW-1185">Reference proteome</keyword>
<evidence type="ECO:0000313" key="3">
    <source>
        <dbReference type="Proteomes" id="UP000011669"/>
    </source>
</evidence>
<proteinExistence type="predicted"/>
<organism evidence="2 3">
    <name type="scientific">Halococcus saccharolyticus DSM 5350</name>
    <dbReference type="NCBI Taxonomy" id="1227455"/>
    <lineage>
        <taxon>Archaea</taxon>
        <taxon>Methanobacteriati</taxon>
        <taxon>Methanobacteriota</taxon>
        <taxon>Stenosarchaea group</taxon>
        <taxon>Halobacteria</taxon>
        <taxon>Halobacteriales</taxon>
        <taxon>Halococcaceae</taxon>
        <taxon>Halococcus</taxon>
    </lineage>
</organism>
<protein>
    <submittedName>
        <fullName evidence="2">Uncharacterized protein</fullName>
    </submittedName>
</protein>
<name>M0MPA1_9EURY</name>
<feature type="transmembrane region" description="Helical" evidence="1">
    <location>
        <begin position="32"/>
        <end position="57"/>
    </location>
</feature>
<dbReference type="AlphaFoldDB" id="M0MPA1"/>
<keyword evidence="1" id="KW-0812">Transmembrane</keyword>
<keyword evidence="1" id="KW-0472">Membrane</keyword>
<dbReference type="PATRIC" id="fig|1227455.4.peg.950"/>
<comment type="caution">
    <text evidence="2">The sequence shown here is derived from an EMBL/GenBank/DDBJ whole genome shotgun (WGS) entry which is preliminary data.</text>
</comment>
<dbReference type="InParanoid" id="M0MPA1"/>
<gene>
    <name evidence="2" type="ORF">C449_04660</name>
</gene>
<evidence type="ECO:0000313" key="2">
    <source>
        <dbReference type="EMBL" id="EMA46295.1"/>
    </source>
</evidence>
<dbReference type="Pfam" id="PF24335">
    <property type="entry name" value="DUF7503"/>
    <property type="match status" value="1"/>
</dbReference>
<sequence length="60" mass="6242">MKIFILSARIVGNVMSEDNTDVRSQLKNHPKALSALFGLMILLSQAGSAAAGNMGVISGP</sequence>
<reference evidence="2 3" key="1">
    <citation type="journal article" date="2014" name="PLoS Genet.">
        <title>Phylogenetically driven sequencing of extremely halophilic archaea reveals strategies for static and dynamic osmo-response.</title>
        <authorList>
            <person name="Becker E.A."/>
            <person name="Seitzer P.M."/>
            <person name="Tritt A."/>
            <person name="Larsen D."/>
            <person name="Krusor M."/>
            <person name="Yao A.I."/>
            <person name="Wu D."/>
            <person name="Madern D."/>
            <person name="Eisen J.A."/>
            <person name="Darling A.E."/>
            <person name="Facciotti M.T."/>
        </authorList>
    </citation>
    <scope>NUCLEOTIDE SEQUENCE [LARGE SCALE GENOMIC DNA]</scope>
    <source>
        <strain evidence="2 3">DSM 5350</strain>
    </source>
</reference>
<evidence type="ECO:0000256" key="1">
    <source>
        <dbReference type="SAM" id="Phobius"/>
    </source>
</evidence>
<dbReference type="EMBL" id="AOMD01000014">
    <property type="protein sequence ID" value="EMA46295.1"/>
    <property type="molecule type" value="Genomic_DNA"/>
</dbReference>
<accession>M0MPA1</accession>